<dbReference type="Proteomes" id="UP001330434">
    <property type="component" value="Chromosome"/>
</dbReference>
<evidence type="ECO:0000256" key="4">
    <source>
        <dbReference type="ARBA" id="ARBA00022432"/>
    </source>
</evidence>
<dbReference type="Gene3D" id="3.40.50.10490">
    <property type="entry name" value="Glucose-6-phosphate isomerase like protein, domain 1"/>
    <property type="match status" value="2"/>
</dbReference>
<sequence length="384" mass="42207">MLYQTTYRNVKVPTGTQSLDFDSQSYAPLRSVYERNHLKSLEVIAKDFQSRFQDVLICGTGGSSLGAKTLCALSKAPSARIHFMDNVDPDTFERLFVRLNPKTTGIVIVSKSGSTVETLMQTLTLKAVWGNAILSNVVMITEPTPNPLRKLGESWGVTILDHPQDIGGRFSCFSVVGLLPALISGVDVSALLEGAQKALEAHEADVSGPAFVASYCHLKLDKPNHVLMPYCDRLLPFAFWWKQLWAESLGKETKGFTPIESLGTVDQHSQLQLYLDGPQDKFFTIITTSQKGLGWKVEGIPLFEGKTMGDLIVAEQEATIETLASRGCPLRVVHLETLNETSLGSLLMHFMIETIVTADLLDVNAFDQPAVEHGKELTRQILAA</sequence>
<dbReference type="CDD" id="cd05016">
    <property type="entry name" value="SIS_PGI_2"/>
    <property type="match status" value="1"/>
</dbReference>
<comment type="catalytic activity">
    <reaction evidence="7 8">
        <text>alpha-D-glucose 6-phosphate = beta-D-fructose 6-phosphate</text>
        <dbReference type="Rhea" id="RHEA:11816"/>
        <dbReference type="ChEBI" id="CHEBI:57634"/>
        <dbReference type="ChEBI" id="CHEBI:58225"/>
        <dbReference type="EC" id="5.3.1.9"/>
    </reaction>
</comment>
<dbReference type="GO" id="GO:0016853">
    <property type="term" value="F:isomerase activity"/>
    <property type="evidence" value="ECO:0007669"/>
    <property type="project" value="UniProtKB-KW"/>
</dbReference>
<evidence type="ECO:0000256" key="6">
    <source>
        <dbReference type="ARBA" id="ARBA00023235"/>
    </source>
</evidence>
<organism evidence="9 10">
    <name type="scientific">Candidatus Bealeia paramacronuclearis</name>
    <dbReference type="NCBI Taxonomy" id="1921001"/>
    <lineage>
        <taxon>Bacteria</taxon>
        <taxon>Pseudomonadati</taxon>
        <taxon>Pseudomonadota</taxon>
        <taxon>Alphaproteobacteria</taxon>
        <taxon>Holosporales</taxon>
        <taxon>Holosporaceae</taxon>
        <taxon>Candidatus Bealeia</taxon>
    </lineage>
</organism>
<dbReference type="InterPro" id="IPR035482">
    <property type="entry name" value="SIS_PGI_2"/>
</dbReference>
<dbReference type="PRINTS" id="PR00662">
    <property type="entry name" value="G6PISOMERASE"/>
</dbReference>
<dbReference type="InterPro" id="IPR018189">
    <property type="entry name" value="Phosphoglucose_isomerase_CS"/>
</dbReference>
<name>A0ABZ2C2W3_9PROT</name>
<evidence type="ECO:0000256" key="7">
    <source>
        <dbReference type="ARBA" id="ARBA00029321"/>
    </source>
</evidence>
<dbReference type="PANTHER" id="PTHR11469:SF1">
    <property type="entry name" value="GLUCOSE-6-PHOSPHATE ISOMERASE"/>
    <property type="match status" value="1"/>
</dbReference>
<evidence type="ECO:0000256" key="1">
    <source>
        <dbReference type="ARBA" id="ARBA00004926"/>
    </source>
</evidence>
<dbReference type="EC" id="5.3.1.9" evidence="3 8"/>
<evidence type="ECO:0000313" key="10">
    <source>
        <dbReference type="Proteomes" id="UP001330434"/>
    </source>
</evidence>
<comment type="similarity">
    <text evidence="2 8">Belongs to the GPI family.</text>
</comment>
<dbReference type="PROSITE" id="PS00174">
    <property type="entry name" value="P_GLUCOSE_ISOMERASE_2"/>
    <property type="match status" value="1"/>
</dbReference>
<keyword evidence="5 8" id="KW-0324">Glycolysis</keyword>
<keyword evidence="6 8" id="KW-0413">Isomerase</keyword>
<keyword evidence="10" id="KW-1185">Reference proteome</keyword>
<dbReference type="CDD" id="cd05015">
    <property type="entry name" value="SIS_PGI_1"/>
    <property type="match status" value="1"/>
</dbReference>
<protein>
    <recommendedName>
        <fullName evidence="3 8">Glucose-6-phosphate isomerase</fullName>
        <ecNumber evidence="3 8">5.3.1.9</ecNumber>
    </recommendedName>
</protein>
<comment type="pathway">
    <text evidence="1 8">Carbohydrate degradation; glycolysis; D-glyceraldehyde 3-phosphate and glycerone phosphate from D-glucose: step 2/4.</text>
</comment>
<evidence type="ECO:0000256" key="8">
    <source>
        <dbReference type="RuleBase" id="RU000612"/>
    </source>
</evidence>
<gene>
    <name evidence="9" type="ORF">Bealeia1_00756</name>
</gene>
<dbReference type="EMBL" id="CP133270">
    <property type="protein sequence ID" value="WVX66577.1"/>
    <property type="molecule type" value="Genomic_DNA"/>
</dbReference>
<reference evidence="9 10" key="1">
    <citation type="journal article" date="2024" name="Environ. Microbiol.">
        <title>Novel evolutionary insights on the interactions of the Holosporales (Alphaproteobacteria) with eukaryotic hosts from comparative genomics.</title>
        <authorList>
            <person name="Giovannini M."/>
            <person name="Petroni G."/>
            <person name="Castelli M."/>
        </authorList>
    </citation>
    <scope>NUCLEOTIDE SEQUENCE [LARGE SCALE GENOMIC DNA]</scope>
    <source>
        <strain evidence="9 10">US_Bl 15I1</strain>
    </source>
</reference>
<dbReference type="InterPro" id="IPR035476">
    <property type="entry name" value="SIS_PGI_1"/>
</dbReference>
<dbReference type="InterPro" id="IPR001672">
    <property type="entry name" value="G6P_Isomerase"/>
</dbReference>
<dbReference type="Pfam" id="PF00342">
    <property type="entry name" value="PGI"/>
    <property type="match status" value="1"/>
</dbReference>
<dbReference type="SUPFAM" id="SSF53697">
    <property type="entry name" value="SIS domain"/>
    <property type="match status" value="1"/>
</dbReference>
<proteinExistence type="inferred from homology"/>
<dbReference type="InterPro" id="IPR046348">
    <property type="entry name" value="SIS_dom_sf"/>
</dbReference>
<dbReference type="RefSeq" id="WP_331255429.1">
    <property type="nucleotide sequence ID" value="NZ_CP133270.1"/>
</dbReference>
<dbReference type="PANTHER" id="PTHR11469">
    <property type="entry name" value="GLUCOSE-6-PHOSPHATE ISOMERASE"/>
    <property type="match status" value="1"/>
</dbReference>
<evidence type="ECO:0000313" key="9">
    <source>
        <dbReference type="EMBL" id="WVX66577.1"/>
    </source>
</evidence>
<dbReference type="PROSITE" id="PS51463">
    <property type="entry name" value="P_GLUCOSE_ISOMERASE_3"/>
    <property type="match status" value="1"/>
</dbReference>
<evidence type="ECO:0000256" key="3">
    <source>
        <dbReference type="ARBA" id="ARBA00011952"/>
    </source>
</evidence>
<evidence type="ECO:0000256" key="5">
    <source>
        <dbReference type="ARBA" id="ARBA00023152"/>
    </source>
</evidence>
<keyword evidence="4 8" id="KW-0312">Gluconeogenesis</keyword>
<accession>A0ABZ2C2W3</accession>
<evidence type="ECO:0000256" key="2">
    <source>
        <dbReference type="ARBA" id="ARBA00006604"/>
    </source>
</evidence>